<sequence>MWMITVMFAVVLVVGLVVDGSSRMNAIQAADHAAAEAARAGAQAVPRTPIQSQGVARSSSGTQAVAAANAYLAAAGVSGSVAVGGRGSLSVTTSVPWTPKFLSAIGVGTSNVEGRAEVSLVQSVESRPS</sequence>
<proteinExistence type="predicted"/>
<comment type="caution">
    <text evidence="1">The sequence shown here is derived from an EMBL/GenBank/DDBJ whole genome shotgun (WGS) entry which is preliminary data.</text>
</comment>
<accession>A0A2T0QWP8</accession>
<name>A0A2T0QWP8_9ACTN</name>
<evidence type="ECO:0000313" key="2">
    <source>
        <dbReference type="Proteomes" id="UP000238083"/>
    </source>
</evidence>
<dbReference type="EMBL" id="PVZF01000019">
    <property type="protein sequence ID" value="PRY09899.1"/>
    <property type="molecule type" value="Genomic_DNA"/>
</dbReference>
<keyword evidence="2" id="KW-1185">Reference proteome</keyword>
<reference evidence="1 2" key="1">
    <citation type="submission" date="2018-03" db="EMBL/GenBank/DDBJ databases">
        <title>Genomic Encyclopedia of Archaeal and Bacterial Type Strains, Phase II (KMG-II): from individual species to whole genera.</title>
        <authorList>
            <person name="Goeker M."/>
        </authorList>
    </citation>
    <scope>NUCLEOTIDE SEQUENCE [LARGE SCALE GENOMIC DNA]</scope>
    <source>
        <strain evidence="1 2">DSM 19711</strain>
    </source>
</reference>
<evidence type="ECO:0000313" key="1">
    <source>
        <dbReference type="EMBL" id="PRY09899.1"/>
    </source>
</evidence>
<protein>
    <recommendedName>
        <fullName evidence="3">Flp pilus-assembly TadE/G-like protein</fullName>
    </recommendedName>
</protein>
<dbReference type="Proteomes" id="UP000238083">
    <property type="component" value="Unassembled WGS sequence"/>
</dbReference>
<gene>
    <name evidence="1" type="ORF">CLV37_1197</name>
</gene>
<organism evidence="1 2">
    <name type="scientific">Kineococcus rhizosphaerae</name>
    <dbReference type="NCBI Taxonomy" id="559628"/>
    <lineage>
        <taxon>Bacteria</taxon>
        <taxon>Bacillati</taxon>
        <taxon>Actinomycetota</taxon>
        <taxon>Actinomycetes</taxon>
        <taxon>Kineosporiales</taxon>
        <taxon>Kineosporiaceae</taxon>
        <taxon>Kineococcus</taxon>
    </lineage>
</organism>
<evidence type="ECO:0008006" key="3">
    <source>
        <dbReference type="Google" id="ProtNLM"/>
    </source>
</evidence>
<dbReference type="AlphaFoldDB" id="A0A2T0QWP8"/>